<dbReference type="InterPro" id="IPR002104">
    <property type="entry name" value="Integrase_catalytic"/>
</dbReference>
<dbReference type="OrthoDB" id="9801717at2"/>
<dbReference type="GO" id="GO:0003677">
    <property type="term" value="F:DNA binding"/>
    <property type="evidence" value="ECO:0007669"/>
    <property type="project" value="InterPro"/>
</dbReference>
<gene>
    <name evidence="4" type="primary">xerC_3</name>
    <name evidence="4" type="ORF">Q31a_59620</name>
</gene>
<evidence type="ECO:0000313" key="4">
    <source>
        <dbReference type="EMBL" id="QDV27570.1"/>
    </source>
</evidence>
<dbReference type="Proteomes" id="UP000318017">
    <property type="component" value="Chromosome"/>
</dbReference>
<dbReference type="InterPro" id="IPR011010">
    <property type="entry name" value="DNA_brk_join_enz"/>
</dbReference>
<dbReference type="Pfam" id="PF13495">
    <property type="entry name" value="Phage_int_SAM_4"/>
    <property type="match status" value="1"/>
</dbReference>
<dbReference type="Gene3D" id="1.10.443.10">
    <property type="entry name" value="Intergrase catalytic core"/>
    <property type="match status" value="1"/>
</dbReference>
<keyword evidence="5" id="KW-1185">Reference proteome</keyword>
<dbReference type="PANTHER" id="PTHR30349">
    <property type="entry name" value="PHAGE INTEGRASE-RELATED"/>
    <property type="match status" value="1"/>
</dbReference>
<organism evidence="4 5">
    <name type="scientific">Aureliella helgolandensis</name>
    <dbReference type="NCBI Taxonomy" id="2527968"/>
    <lineage>
        <taxon>Bacteria</taxon>
        <taxon>Pseudomonadati</taxon>
        <taxon>Planctomycetota</taxon>
        <taxon>Planctomycetia</taxon>
        <taxon>Pirellulales</taxon>
        <taxon>Pirellulaceae</taxon>
        <taxon>Aureliella</taxon>
    </lineage>
</organism>
<keyword evidence="1" id="KW-0233">DNA recombination</keyword>
<name>A0A518GG67_9BACT</name>
<dbReference type="GO" id="GO:0006310">
    <property type="term" value="P:DNA recombination"/>
    <property type="evidence" value="ECO:0007669"/>
    <property type="project" value="UniProtKB-KW"/>
</dbReference>
<evidence type="ECO:0000259" key="3">
    <source>
        <dbReference type="PROSITE" id="PS51898"/>
    </source>
</evidence>
<feature type="compositionally biased region" description="Polar residues" evidence="2">
    <location>
        <begin position="280"/>
        <end position="290"/>
    </location>
</feature>
<feature type="domain" description="Tyr recombinase" evidence="3">
    <location>
        <begin position="79"/>
        <end position="263"/>
    </location>
</feature>
<evidence type="ECO:0000256" key="2">
    <source>
        <dbReference type="SAM" id="MobiDB-lite"/>
    </source>
</evidence>
<dbReference type="EMBL" id="CP036298">
    <property type="protein sequence ID" value="QDV27570.1"/>
    <property type="molecule type" value="Genomic_DNA"/>
</dbReference>
<proteinExistence type="predicted"/>
<dbReference type="Pfam" id="PF00589">
    <property type="entry name" value="Phage_integrase"/>
    <property type="match status" value="1"/>
</dbReference>
<evidence type="ECO:0000256" key="1">
    <source>
        <dbReference type="ARBA" id="ARBA00023172"/>
    </source>
</evidence>
<sequence>MPRTILAYQRSVGKLAQHYGTSPDKLTEQQVRDYLLLRRSQLATNSMRPVLCGIQAFYRLTAPREWKTLRAMRIPKHRGLPKVLVPQRAWELIEATSALHLRVLFRTAYTCGLRTGDVQALTIDDVDRDRMLLHVRHTKLLNERFVPLPEATLDALRSYWAAHRHPRWLFPSRESLQSIATATEHVSERTIQRGLKQVIRSLGWNETGIVPHTLRHSYATTLLEQGVNLRVLQSYLGHKNLQATEVYLHLTQHGDAKGRSIVKQWMNGPVSSEDLAPEESLSTSKPEVES</sequence>
<dbReference type="AlphaFoldDB" id="A0A518GG67"/>
<dbReference type="InterPro" id="IPR013762">
    <property type="entry name" value="Integrase-like_cat_sf"/>
</dbReference>
<accession>A0A518GG67</accession>
<dbReference type="InterPro" id="IPR050090">
    <property type="entry name" value="Tyrosine_recombinase_XerCD"/>
</dbReference>
<evidence type="ECO:0000313" key="5">
    <source>
        <dbReference type="Proteomes" id="UP000318017"/>
    </source>
</evidence>
<dbReference type="SUPFAM" id="SSF56349">
    <property type="entry name" value="DNA breaking-rejoining enzymes"/>
    <property type="match status" value="1"/>
</dbReference>
<protein>
    <submittedName>
        <fullName evidence="4">Tyrosine recombinase XerC</fullName>
    </submittedName>
</protein>
<dbReference type="PROSITE" id="PS51898">
    <property type="entry name" value="TYR_RECOMBINASE"/>
    <property type="match status" value="1"/>
</dbReference>
<dbReference type="InterPro" id="IPR004107">
    <property type="entry name" value="Integrase_SAM-like_N"/>
</dbReference>
<dbReference type="GO" id="GO:0015074">
    <property type="term" value="P:DNA integration"/>
    <property type="evidence" value="ECO:0007669"/>
    <property type="project" value="InterPro"/>
</dbReference>
<feature type="region of interest" description="Disordered" evidence="2">
    <location>
        <begin position="268"/>
        <end position="290"/>
    </location>
</feature>
<dbReference type="KEGG" id="ahel:Q31a_59620"/>
<dbReference type="PANTHER" id="PTHR30349:SF64">
    <property type="entry name" value="PROPHAGE INTEGRASE INTD-RELATED"/>
    <property type="match status" value="1"/>
</dbReference>
<reference evidence="4 5" key="1">
    <citation type="submission" date="2019-02" db="EMBL/GenBank/DDBJ databases">
        <title>Deep-cultivation of Planctomycetes and their phenomic and genomic characterization uncovers novel biology.</title>
        <authorList>
            <person name="Wiegand S."/>
            <person name="Jogler M."/>
            <person name="Boedeker C."/>
            <person name="Pinto D."/>
            <person name="Vollmers J."/>
            <person name="Rivas-Marin E."/>
            <person name="Kohn T."/>
            <person name="Peeters S.H."/>
            <person name="Heuer A."/>
            <person name="Rast P."/>
            <person name="Oberbeckmann S."/>
            <person name="Bunk B."/>
            <person name="Jeske O."/>
            <person name="Meyerdierks A."/>
            <person name="Storesund J.E."/>
            <person name="Kallscheuer N."/>
            <person name="Luecker S."/>
            <person name="Lage O.M."/>
            <person name="Pohl T."/>
            <person name="Merkel B.J."/>
            <person name="Hornburger P."/>
            <person name="Mueller R.-W."/>
            <person name="Bruemmer F."/>
            <person name="Labrenz M."/>
            <person name="Spormann A.M."/>
            <person name="Op den Camp H."/>
            <person name="Overmann J."/>
            <person name="Amann R."/>
            <person name="Jetten M.S.M."/>
            <person name="Mascher T."/>
            <person name="Medema M.H."/>
            <person name="Devos D.P."/>
            <person name="Kaster A.-K."/>
            <person name="Ovreas L."/>
            <person name="Rohde M."/>
            <person name="Galperin M.Y."/>
            <person name="Jogler C."/>
        </authorList>
    </citation>
    <scope>NUCLEOTIDE SEQUENCE [LARGE SCALE GENOMIC DNA]</scope>
    <source>
        <strain evidence="4 5">Q31a</strain>
    </source>
</reference>